<comment type="caution">
    <text evidence="3">The sequence shown here is derived from an EMBL/GenBank/DDBJ whole genome shotgun (WGS) entry which is preliminary data.</text>
</comment>
<sequence length="104" mass="10896">MRALPIAAIAAALVLSLGACSDDSDSSDPAACKKAVAERMKEGASASKENPSACNGLDEKERERIVKEIVEEQLKESGVPTDLPSVPTPDIDVPTPDLELPEVP</sequence>
<proteinExistence type="predicted"/>
<feature type="region of interest" description="Disordered" evidence="1">
    <location>
        <begin position="40"/>
        <end position="104"/>
    </location>
</feature>
<evidence type="ECO:0000313" key="3">
    <source>
        <dbReference type="EMBL" id="MBH5333629.1"/>
    </source>
</evidence>
<organism evidence="3 4">
    <name type="scientific">Streptomyces pactum</name>
    <dbReference type="NCBI Taxonomy" id="68249"/>
    <lineage>
        <taxon>Bacteria</taxon>
        <taxon>Bacillati</taxon>
        <taxon>Actinomycetota</taxon>
        <taxon>Actinomycetes</taxon>
        <taxon>Kitasatosporales</taxon>
        <taxon>Streptomycetaceae</taxon>
        <taxon>Streptomyces</taxon>
    </lineage>
</organism>
<evidence type="ECO:0008006" key="5">
    <source>
        <dbReference type="Google" id="ProtNLM"/>
    </source>
</evidence>
<feature type="chain" id="PRO_5046267201" description="Secreted protein" evidence="2">
    <location>
        <begin position="22"/>
        <end position="104"/>
    </location>
</feature>
<accession>A0ABS0NEK6</accession>
<gene>
    <name evidence="3" type="ORF">IHE55_01925</name>
</gene>
<dbReference type="EMBL" id="JACYXC010000001">
    <property type="protein sequence ID" value="MBH5333629.1"/>
    <property type="molecule type" value="Genomic_DNA"/>
</dbReference>
<evidence type="ECO:0000256" key="1">
    <source>
        <dbReference type="SAM" id="MobiDB-lite"/>
    </source>
</evidence>
<keyword evidence="4" id="KW-1185">Reference proteome</keyword>
<keyword evidence="2" id="KW-0732">Signal</keyword>
<feature type="compositionally biased region" description="Basic and acidic residues" evidence="1">
    <location>
        <begin position="57"/>
        <end position="75"/>
    </location>
</feature>
<dbReference type="RefSeq" id="WP_197987421.1">
    <property type="nucleotide sequence ID" value="NZ_JACYXC010000001.1"/>
</dbReference>
<name>A0ABS0NEK6_9ACTN</name>
<protein>
    <recommendedName>
        <fullName evidence="5">Secreted protein</fullName>
    </recommendedName>
</protein>
<reference evidence="3 4" key="1">
    <citation type="submission" date="2020-09" db="EMBL/GenBank/DDBJ databases">
        <title>Biosynthesis of the nuclear factor of activated T cells inhibitor NFAT-133 and its congeners in Streptomyces pactum.</title>
        <authorList>
            <person name="Zhou W."/>
            <person name="Posri P."/>
            <person name="Abugrain M.E."/>
            <person name="Weisberg A.J."/>
            <person name="Chang J.H."/>
            <person name="Mahmud T."/>
        </authorList>
    </citation>
    <scope>NUCLEOTIDE SEQUENCE [LARGE SCALE GENOMIC DNA]</scope>
    <source>
        <strain evidence="3 4">ATCC 27456</strain>
    </source>
</reference>
<evidence type="ECO:0000256" key="2">
    <source>
        <dbReference type="SAM" id="SignalP"/>
    </source>
</evidence>
<dbReference type="Proteomes" id="UP000807371">
    <property type="component" value="Unassembled WGS sequence"/>
</dbReference>
<feature type="compositionally biased region" description="Low complexity" evidence="1">
    <location>
        <begin position="84"/>
        <end position="97"/>
    </location>
</feature>
<feature type="signal peptide" evidence="2">
    <location>
        <begin position="1"/>
        <end position="21"/>
    </location>
</feature>
<dbReference type="PROSITE" id="PS51257">
    <property type="entry name" value="PROKAR_LIPOPROTEIN"/>
    <property type="match status" value="1"/>
</dbReference>
<evidence type="ECO:0000313" key="4">
    <source>
        <dbReference type="Proteomes" id="UP000807371"/>
    </source>
</evidence>